<dbReference type="RefSeq" id="WP_344540833.1">
    <property type="nucleotide sequence ID" value="NZ_BAAATD010000003.1"/>
</dbReference>
<sequence>MEVDDMAEGSTVIGVLVLVAGLAVLVLAALFYLGRRDPRR</sequence>
<dbReference type="Proteomes" id="UP001501509">
    <property type="component" value="Unassembled WGS sequence"/>
</dbReference>
<keyword evidence="1" id="KW-0472">Membrane</keyword>
<evidence type="ECO:0000313" key="3">
    <source>
        <dbReference type="Proteomes" id="UP001501509"/>
    </source>
</evidence>
<dbReference type="EMBL" id="BAAATD010000003">
    <property type="protein sequence ID" value="GAA2592282.1"/>
    <property type="molecule type" value="Genomic_DNA"/>
</dbReference>
<reference evidence="2 3" key="1">
    <citation type="journal article" date="2019" name="Int. J. Syst. Evol. Microbiol.">
        <title>The Global Catalogue of Microorganisms (GCM) 10K type strain sequencing project: providing services to taxonomists for standard genome sequencing and annotation.</title>
        <authorList>
            <consortium name="The Broad Institute Genomics Platform"/>
            <consortium name="The Broad Institute Genome Sequencing Center for Infectious Disease"/>
            <person name="Wu L."/>
            <person name="Ma J."/>
        </authorList>
    </citation>
    <scope>NUCLEOTIDE SEQUENCE [LARGE SCALE GENOMIC DNA]</scope>
    <source>
        <strain evidence="2 3">JCM 6833</strain>
    </source>
</reference>
<name>A0ABN3PLC0_9ACTN</name>
<protein>
    <recommendedName>
        <fullName evidence="4">LPXTG cell wall anchor domain-containing protein</fullName>
    </recommendedName>
</protein>
<organism evidence="2 3">
    <name type="scientific">Actinomadura fulvescens</name>
    <dbReference type="NCBI Taxonomy" id="46160"/>
    <lineage>
        <taxon>Bacteria</taxon>
        <taxon>Bacillati</taxon>
        <taxon>Actinomycetota</taxon>
        <taxon>Actinomycetes</taxon>
        <taxon>Streptosporangiales</taxon>
        <taxon>Thermomonosporaceae</taxon>
        <taxon>Actinomadura</taxon>
    </lineage>
</organism>
<comment type="caution">
    <text evidence="2">The sequence shown here is derived from an EMBL/GenBank/DDBJ whole genome shotgun (WGS) entry which is preliminary data.</text>
</comment>
<feature type="transmembrane region" description="Helical" evidence="1">
    <location>
        <begin position="12"/>
        <end position="33"/>
    </location>
</feature>
<gene>
    <name evidence="2" type="ORF">GCM10010411_26590</name>
</gene>
<keyword evidence="1" id="KW-0812">Transmembrane</keyword>
<evidence type="ECO:0000313" key="2">
    <source>
        <dbReference type="EMBL" id="GAA2592282.1"/>
    </source>
</evidence>
<evidence type="ECO:0000256" key="1">
    <source>
        <dbReference type="SAM" id="Phobius"/>
    </source>
</evidence>
<accession>A0ABN3PLC0</accession>
<keyword evidence="3" id="KW-1185">Reference proteome</keyword>
<proteinExistence type="predicted"/>
<keyword evidence="1" id="KW-1133">Transmembrane helix</keyword>
<evidence type="ECO:0008006" key="4">
    <source>
        <dbReference type="Google" id="ProtNLM"/>
    </source>
</evidence>